<dbReference type="AlphaFoldDB" id="A0A6C0DG04"/>
<protein>
    <submittedName>
        <fullName evidence="1">Uncharacterized protein</fullName>
    </submittedName>
</protein>
<organism evidence="1">
    <name type="scientific">viral metagenome</name>
    <dbReference type="NCBI Taxonomy" id="1070528"/>
    <lineage>
        <taxon>unclassified sequences</taxon>
        <taxon>metagenomes</taxon>
        <taxon>organismal metagenomes</taxon>
    </lineage>
</organism>
<evidence type="ECO:0000313" key="1">
    <source>
        <dbReference type="EMBL" id="QHT15878.1"/>
    </source>
</evidence>
<proteinExistence type="predicted"/>
<dbReference type="EMBL" id="MN739613">
    <property type="protein sequence ID" value="QHT15878.1"/>
    <property type="molecule type" value="Genomic_DNA"/>
</dbReference>
<sequence length="144" mass="16372">MPPLLIIQFRVPISSTGESELQWHAFSSSSPSRTQVQLLYDTCYDLGYQISYPSDKYTKFGDFEKHYSFLNSLTIQQRSQGLRFVYDDDAESINTMYPIITMEGNFNEEIPESAGIIVFAHHQIIEPNLSLTIPSDSDSDSDSD</sequence>
<accession>A0A6C0DG04</accession>
<name>A0A6C0DG04_9ZZZZ</name>
<reference evidence="1" key="1">
    <citation type="journal article" date="2020" name="Nature">
        <title>Giant virus diversity and host interactions through global metagenomics.</title>
        <authorList>
            <person name="Schulz F."/>
            <person name="Roux S."/>
            <person name="Paez-Espino D."/>
            <person name="Jungbluth S."/>
            <person name="Walsh D.A."/>
            <person name="Denef V.J."/>
            <person name="McMahon K.D."/>
            <person name="Konstantinidis K.T."/>
            <person name="Eloe-Fadrosh E.A."/>
            <person name="Kyrpides N.C."/>
            <person name="Woyke T."/>
        </authorList>
    </citation>
    <scope>NUCLEOTIDE SEQUENCE</scope>
    <source>
        <strain evidence="1">GVMAG-M-3300023174-176</strain>
    </source>
</reference>